<sequence length="802" mass="92591">MKGGKMTNREIIISTAGSRRETHWKTEKLLWSEFIKRLENPTRTTETYEKFMKLKKSQQDNLKDVGGFVAGKLKDGKRKNTNLLSRSLITLDLDNIPSGKTKEVMEKVKDLNVSYVIHLTRKHSEAAPRLRVMFLADRDMTPDEYEPVSRKVAQRLGIEMCDPTTFEPARLMFWPSCSQDVNYKIYYSFNLENPPVSVDGTLNLYDDWKNMSEWPQVPGSEKVAERLLKKQENPLEKSGLIGAFCKTFTIAEAVEKFIPEEYEISDDGKRMTYTQGSTFGGAIIYDDVFVYSHHATDPCGGKLCNAFDMVRLHKFSDMDADSKEGTPTSKLPSFTEMSRLAREIKEVSAILNKERYEKAAQDFTTIDDEDTDVEWMNLLTENENGKYLKTIKNIEIVLENDINLKGRFAIDEFANRAMVVGTTPWDNRNEVRQYEEVDDSGLRNYLENRYGLTGENKVNDALLLVSHKRRYNSVRDYLESVKWDGKPRVETLLRDYLGAEDSVYTREVMKVSLAAAVARAVEGGVKYDYMPIFTGKQGIGKSTFLAKLGKNWYSDSLQTFEGKEAAEMIQGTWINELGELTGFNRSETNLIKQFLSKQDDIYRKAYGRVTEKYPRRCVFFGTSNDSEFLRDRTGNRRFWPVEVGIVKPKKSIWENLDIEVDQIWAEAYTNYIIGTDLFLTGEALKVAEQKQEEHRISNAKEGIIIDFLEKEIPEDWHKWDSERRKGFYSGYNTEDIKLVPRDRVCSAEILVECFGMKKGYIRNSDSMEINGILENIKGWERIRHPLKYGDFGQQRGFKRTDK</sequence>
<dbReference type="EMBL" id="LSDD01000004">
    <property type="protein sequence ID" value="KXB70283.1"/>
    <property type="molecule type" value="Genomic_DNA"/>
</dbReference>
<evidence type="ECO:0000313" key="3">
    <source>
        <dbReference type="Proteomes" id="UP000070483"/>
    </source>
</evidence>
<comment type="caution">
    <text evidence="2">The sequence shown here is derived from an EMBL/GenBank/DDBJ whole genome shotgun (WGS) entry which is preliminary data.</text>
</comment>
<organism evidence="2 3">
    <name type="scientific">Leptotrichia wadei</name>
    <dbReference type="NCBI Taxonomy" id="157687"/>
    <lineage>
        <taxon>Bacteria</taxon>
        <taxon>Fusobacteriati</taxon>
        <taxon>Fusobacteriota</taxon>
        <taxon>Fusobacteriia</taxon>
        <taxon>Fusobacteriales</taxon>
        <taxon>Leptotrichiaceae</taxon>
        <taxon>Leptotrichia</taxon>
    </lineage>
</organism>
<evidence type="ECO:0000313" key="2">
    <source>
        <dbReference type="EMBL" id="KXB70283.1"/>
    </source>
</evidence>
<dbReference type="InterPro" id="IPR007936">
    <property type="entry name" value="VapE-like_dom"/>
</dbReference>
<dbReference type="Pfam" id="PF05272">
    <property type="entry name" value="VapE-like_dom"/>
    <property type="match status" value="1"/>
</dbReference>
<evidence type="ECO:0000259" key="1">
    <source>
        <dbReference type="Pfam" id="PF05272"/>
    </source>
</evidence>
<dbReference type="PATRIC" id="fig|157687.3.peg.78"/>
<name>A0A134ARG6_9FUSO</name>
<dbReference type="PANTHER" id="PTHR34985:SF1">
    <property type="entry name" value="SLR0554 PROTEIN"/>
    <property type="match status" value="1"/>
</dbReference>
<proteinExistence type="predicted"/>
<dbReference type="AlphaFoldDB" id="A0A134ARG6"/>
<dbReference type="STRING" id="157687.HMPREF3180_00077"/>
<feature type="domain" description="Virulence-associated protein E-like" evidence="1">
    <location>
        <begin position="478"/>
        <end position="695"/>
    </location>
</feature>
<keyword evidence="3" id="KW-1185">Reference proteome</keyword>
<reference evidence="3" key="1">
    <citation type="submission" date="2016-01" db="EMBL/GenBank/DDBJ databases">
        <authorList>
            <person name="Mitreva M."/>
            <person name="Pepin K.H."/>
            <person name="Mihindukulasuriya K.A."/>
            <person name="Fulton R."/>
            <person name="Fronick C."/>
            <person name="O'Laughlin M."/>
            <person name="Miner T."/>
            <person name="Herter B."/>
            <person name="Rosa B.A."/>
            <person name="Cordes M."/>
            <person name="Tomlinson C."/>
            <person name="Wollam A."/>
            <person name="Palsikar V.B."/>
            <person name="Mardis E.R."/>
            <person name="Wilson R.K."/>
        </authorList>
    </citation>
    <scope>NUCLEOTIDE SEQUENCE [LARGE SCALE GENOMIC DNA]</scope>
    <source>
        <strain evidence="3">KA00185</strain>
    </source>
</reference>
<gene>
    <name evidence="2" type="ORF">HMPREF3180_00077</name>
</gene>
<accession>A0A134ARG6</accession>
<dbReference type="Proteomes" id="UP000070483">
    <property type="component" value="Unassembled WGS sequence"/>
</dbReference>
<dbReference type="PANTHER" id="PTHR34985">
    <property type="entry name" value="SLR0554 PROTEIN"/>
    <property type="match status" value="1"/>
</dbReference>
<protein>
    <submittedName>
        <fullName evidence="2">Virulence-associated protein E</fullName>
    </submittedName>
</protein>